<dbReference type="PROSITE" id="PS50106">
    <property type="entry name" value="PDZ"/>
    <property type="match status" value="1"/>
</dbReference>
<accession>A0A1V9EAL2</accession>
<name>A0A1V9EAL2_9BACT</name>
<dbReference type="SUPFAM" id="SSF50156">
    <property type="entry name" value="PDZ domain-like"/>
    <property type="match status" value="1"/>
</dbReference>
<evidence type="ECO:0000256" key="1">
    <source>
        <dbReference type="ARBA" id="ARBA00009179"/>
    </source>
</evidence>
<reference evidence="8" key="1">
    <citation type="submission" date="2016-04" db="EMBL/GenBank/DDBJ databases">
        <authorList>
            <person name="Chen L."/>
            <person name="Zhuang W."/>
            <person name="Wang G."/>
        </authorList>
    </citation>
    <scope>NUCLEOTIDE SEQUENCE [LARGE SCALE GENOMIC DNA]</scope>
    <source>
        <strain evidence="8">17621</strain>
    </source>
</reference>
<evidence type="ECO:0000256" key="2">
    <source>
        <dbReference type="ARBA" id="ARBA00022670"/>
    </source>
</evidence>
<dbReference type="SUPFAM" id="SSF52096">
    <property type="entry name" value="ClpP/crotonase"/>
    <property type="match status" value="1"/>
</dbReference>
<dbReference type="SMART" id="SM00228">
    <property type="entry name" value="PDZ"/>
    <property type="match status" value="1"/>
</dbReference>
<keyword evidence="4 5" id="KW-0720">Serine protease</keyword>
<dbReference type="InterPro" id="IPR029045">
    <property type="entry name" value="ClpP/crotonase-like_dom_sf"/>
</dbReference>
<dbReference type="Proteomes" id="UP000192610">
    <property type="component" value="Unassembled WGS sequence"/>
</dbReference>
<dbReference type="Gene3D" id="3.30.750.44">
    <property type="match status" value="1"/>
</dbReference>
<feature type="domain" description="PDZ" evidence="6">
    <location>
        <begin position="89"/>
        <end position="163"/>
    </location>
</feature>
<dbReference type="AlphaFoldDB" id="A0A1V9EAL2"/>
<dbReference type="Pfam" id="PF03572">
    <property type="entry name" value="Peptidase_S41"/>
    <property type="match status" value="1"/>
</dbReference>
<dbReference type="InterPro" id="IPR036034">
    <property type="entry name" value="PDZ_sf"/>
</dbReference>
<dbReference type="RefSeq" id="WP_081203584.1">
    <property type="nucleotide sequence ID" value="NZ_FOCZ01000005.1"/>
</dbReference>
<dbReference type="GO" id="GO:0004175">
    <property type="term" value="F:endopeptidase activity"/>
    <property type="evidence" value="ECO:0007669"/>
    <property type="project" value="TreeGrafter"/>
</dbReference>
<dbReference type="PANTHER" id="PTHR32060:SF30">
    <property type="entry name" value="CARBOXY-TERMINAL PROCESSING PROTEASE CTPA"/>
    <property type="match status" value="1"/>
</dbReference>
<dbReference type="Gene3D" id="3.90.226.10">
    <property type="entry name" value="2-enoyl-CoA Hydratase, Chain A, domain 1"/>
    <property type="match status" value="1"/>
</dbReference>
<dbReference type="EMBL" id="LVXG01000056">
    <property type="protein sequence ID" value="OQP43168.1"/>
    <property type="molecule type" value="Genomic_DNA"/>
</dbReference>
<evidence type="ECO:0000313" key="7">
    <source>
        <dbReference type="EMBL" id="OQP43168.1"/>
    </source>
</evidence>
<evidence type="ECO:0000256" key="5">
    <source>
        <dbReference type="RuleBase" id="RU004404"/>
    </source>
</evidence>
<proteinExistence type="inferred from homology"/>
<gene>
    <name evidence="7" type="ORF">A4H97_13630</name>
</gene>
<keyword evidence="2 5" id="KW-0645">Protease</keyword>
<dbReference type="Gene3D" id="2.30.42.10">
    <property type="match status" value="1"/>
</dbReference>
<evidence type="ECO:0000259" key="6">
    <source>
        <dbReference type="PROSITE" id="PS50106"/>
    </source>
</evidence>
<dbReference type="GO" id="GO:0030288">
    <property type="term" value="C:outer membrane-bounded periplasmic space"/>
    <property type="evidence" value="ECO:0007669"/>
    <property type="project" value="TreeGrafter"/>
</dbReference>
<dbReference type="GO" id="GO:0007165">
    <property type="term" value="P:signal transduction"/>
    <property type="evidence" value="ECO:0007669"/>
    <property type="project" value="TreeGrafter"/>
</dbReference>
<dbReference type="InterPro" id="IPR004447">
    <property type="entry name" value="Peptidase_S41A"/>
</dbReference>
<dbReference type="InterPro" id="IPR001478">
    <property type="entry name" value="PDZ"/>
</dbReference>
<dbReference type="SMART" id="SM00245">
    <property type="entry name" value="TSPc"/>
    <property type="match status" value="1"/>
</dbReference>
<protein>
    <submittedName>
        <fullName evidence="7">Carboxyl-terminal protease</fullName>
    </submittedName>
</protein>
<keyword evidence="8" id="KW-1185">Reference proteome</keyword>
<dbReference type="STRING" id="354355.SAMN05660816_03395"/>
<comment type="similarity">
    <text evidence="1 5">Belongs to the peptidase S41A family.</text>
</comment>
<dbReference type="CDD" id="cd06782">
    <property type="entry name" value="cpPDZ_CPP-like"/>
    <property type="match status" value="1"/>
</dbReference>
<dbReference type="NCBIfam" id="TIGR00225">
    <property type="entry name" value="prc"/>
    <property type="match status" value="1"/>
</dbReference>
<dbReference type="Pfam" id="PF13180">
    <property type="entry name" value="PDZ_2"/>
    <property type="match status" value="1"/>
</dbReference>
<dbReference type="InterPro" id="IPR005151">
    <property type="entry name" value="Tail-specific_protease"/>
</dbReference>
<evidence type="ECO:0000256" key="4">
    <source>
        <dbReference type="ARBA" id="ARBA00022825"/>
    </source>
</evidence>
<evidence type="ECO:0000256" key="3">
    <source>
        <dbReference type="ARBA" id="ARBA00022801"/>
    </source>
</evidence>
<sequence length="528" mass="58827">MKRLQVWMPLLFSVVLIVGMFIGSALRQNVPGSRGIFNSGKRSVLQEVMDLVNLKYVDKVNTDTLTEDAIQAMLAHLDPHSVFIPASNVEEINEDLQGNFEGIGVEFFIIDDTVHVTNVLSDGPSDKAGLQVGDKFLKVGDSVVTGKSITGDKIKNFLRGAGGSKVQVTVLRNGKPVTTAITRGTIPLYSVDASYMIDTTTGYIHLNKFSGTTYEEFMKAMETLEAKGMKKLIFDLRGNGGGILTEATDIVDEFLDDERLIVYTQGNKSEKMEYHCKRPGLFEKGKLVLLVDEGSASASEVVAGALQDWDRATIIGRRTFGKGLVQEQYDLSDGSALRLTVARYYTPIGRNIQKPYNKGREAYNDELAERFENGELVNGDTVTKHNGPAFKTKKGRVVYGGGGITPDVFIPFDTATFSSNVFVLFDNQLFSKFIYIYYQQNKAYFDQFKTPADYARRYTDTRTAWNSLVAYAAKNSVNVPNVPERDKVEVEKRIKTWLARQIWRTEGYYEVSNADDAAITKAMAEMKN</sequence>
<dbReference type="GO" id="GO:0008236">
    <property type="term" value="F:serine-type peptidase activity"/>
    <property type="evidence" value="ECO:0007669"/>
    <property type="project" value="UniProtKB-KW"/>
</dbReference>
<keyword evidence="3 5" id="KW-0378">Hydrolase</keyword>
<organism evidence="7 8">
    <name type="scientific">Niastella yeongjuensis</name>
    <dbReference type="NCBI Taxonomy" id="354355"/>
    <lineage>
        <taxon>Bacteria</taxon>
        <taxon>Pseudomonadati</taxon>
        <taxon>Bacteroidota</taxon>
        <taxon>Chitinophagia</taxon>
        <taxon>Chitinophagales</taxon>
        <taxon>Chitinophagaceae</taxon>
        <taxon>Niastella</taxon>
    </lineage>
</organism>
<dbReference type="GO" id="GO:0006508">
    <property type="term" value="P:proteolysis"/>
    <property type="evidence" value="ECO:0007669"/>
    <property type="project" value="UniProtKB-KW"/>
</dbReference>
<evidence type="ECO:0000313" key="8">
    <source>
        <dbReference type="Proteomes" id="UP000192610"/>
    </source>
</evidence>
<comment type="caution">
    <text evidence="7">The sequence shown here is derived from an EMBL/GenBank/DDBJ whole genome shotgun (WGS) entry which is preliminary data.</text>
</comment>
<dbReference type="CDD" id="cd07560">
    <property type="entry name" value="Peptidase_S41_CPP"/>
    <property type="match status" value="1"/>
</dbReference>
<dbReference type="OrthoDB" id="9812068at2"/>
<dbReference type="PANTHER" id="PTHR32060">
    <property type="entry name" value="TAIL-SPECIFIC PROTEASE"/>
    <property type="match status" value="1"/>
</dbReference>